<dbReference type="AlphaFoldDB" id="A0A1A8XVG9"/>
<evidence type="ECO:0000256" key="1">
    <source>
        <dbReference type="SAM" id="MobiDB-lite"/>
    </source>
</evidence>
<gene>
    <name evidence="2" type="ORF">ACCAA_660065</name>
</gene>
<keyword evidence="3" id="KW-1185">Reference proteome</keyword>
<feature type="region of interest" description="Disordered" evidence="1">
    <location>
        <begin position="1"/>
        <end position="32"/>
    </location>
</feature>
<reference evidence="3" key="1">
    <citation type="submission" date="2016-06" db="EMBL/GenBank/DDBJ databases">
        <authorList>
            <person name="McIlroy S.J."/>
            <person name="Karst S.M."/>
            <person name="Albertsen M."/>
        </authorList>
    </citation>
    <scope>NUCLEOTIDE SEQUENCE [LARGE SCALE GENOMIC DNA]</scope>
</reference>
<proteinExistence type="predicted"/>
<organism evidence="2 3">
    <name type="scientific">Candidatus Accumulibacter aalborgensis</name>
    <dbReference type="NCBI Taxonomy" id="1860102"/>
    <lineage>
        <taxon>Bacteria</taxon>
        <taxon>Pseudomonadati</taxon>
        <taxon>Pseudomonadota</taxon>
        <taxon>Betaproteobacteria</taxon>
        <taxon>Candidatus Accumulibacter</taxon>
    </lineage>
</organism>
<dbReference type="EMBL" id="FLQX01000145">
    <property type="protein sequence ID" value="SBT09019.1"/>
    <property type="molecule type" value="Genomic_DNA"/>
</dbReference>
<evidence type="ECO:0000313" key="2">
    <source>
        <dbReference type="EMBL" id="SBT09019.1"/>
    </source>
</evidence>
<evidence type="ECO:0000313" key="3">
    <source>
        <dbReference type="Proteomes" id="UP000199169"/>
    </source>
</evidence>
<sequence>MSANRQEAPADQRKNRRCRAASAMASDRLQPMSDRPQQIVVFDQRPFFEQVLVHGLQNRIIAQERVTDILNDAPKGMVQIAEYFGSQYLRPNIEAARERIVNLVSLFLEENSAGDLDKAARSLRDHTFLSLSRGGSEMLKSLWAMPEDESFGMLVRQSQKEFLAEWSLRNLADYRQALEQRRAYQLTISAALWFAERLGVPESSISTVAVESIIRTAMLLYLSGSMAASIPNAAEFADILAAIRKKGLPAKGRKLVKEIFKELPEAYQALASRQLNRLETEDLPRIVDASRPLSQLLRELEPLYFLRDFGPEDASQFDAMVSHEWQKMTGGKTDDDTLLTLFVCLATDTPPKRALTRTAARALIRKARTDGFKRPPVLAFVRSFAPYEMQDDLEALWKDFFLAAESELLDASDTTLVKALTFLKENCVVL</sequence>
<dbReference type="Proteomes" id="UP000199169">
    <property type="component" value="Unassembled WGS sequence"/>
</dbReference>
<dbReference type="STRING" id="1860102.ACCAA_660065"/>
<accession>A0A1A8XVG9</accession>
<name>A0A1A8XVG9_9PROT</name>
<protein>
    <submittedName>
        <fullName evidence="2">Uncharacterized protein</fullName>
    </submittedName>
</protein>